<gene>
    <name evidence="1" type="ORF">SDC9_84309</name>
</gene>
<accession>A0A644Z9X2</accession>
<evidence type="ECO:0000313" key="1">
    <source>
        <dbReference type="EMBL" id="MPM37690.1"/>
    </source>
</evidence>
<organism evidence="1">
    <name type="scientific">bioreactor metagenome</name>
    <dbReference type="NCBI Taxonomy" id="1076179"/>
    <lineage>
        <taxon>unclassified sequences</taxon>
        <taxon>metagenomes</taxon>
        <taxon>ecological metagenomes</taxon>
    </lineage>
</organism>
<protein>
    <submittedName>
        <fullName evidence="1">Uncharacterized protein</fullName>
    </submittedName>
</protein>
<comment type="caution">
    <text evidence="1">The sequence shown here is derived from an EMBL/GenBank/DDBJ whole genome shotgun (WGS) entry which is preliminary data.</text>
</comment>
<name>A0A644Z9X2_9ZZZZ</name>
<sequence>MNEPSLISQDALSGRRIALSVSESLDLARLGLTEQHCRLVVAEVGRAIMLAGGTVMYGGDLRSGGYTEILIEEAQRFGGGMPVLEVTLAESVYRKLDGETLIAADRNLGGVGRLILVSESGYLVPTSDPLTEAPSPDAAVALTAMRGYVARTSAARLIVGGRLSGYSGAEPGVIEEARLTIHAGRPLLAAGGYGGAAAAVAQRLRPQDFRSWVPDDYPCHAHDPEVARALDELSDANARAGANDMFDEELLHLLTISHRPADIARATVRLLSGLVTETDEQGDYCPPFGD</sequence>
<reference evidence="1" key="1">
    <citation type="submission" date="2019-08" db="EMBL/GenBank/DDBJ databases">
        <authorList>
            <person name="Kucharzyk K."/>
            <person name="Murdoch R.W."/>
            <person name="Higgins S."/>
            <person name="Loffler F."/>
        </authorList>
    </citation>
    <scope>NUCLEOTIDE SEQUENCE</scope>
</reference>
<dbReference type="InterPro" id="IPR041160">
    <property type="entry name" value="LD_cluster2"/>
</dbReference>
<proteinExistence type="predicted"/>
<dbReference type="Pfam" id="PF18163">
    <property type="entry name" value="LD_cluster2"/>
    <property type="match status" value="1"/>
</dbReference>
<dbReference type="AlphaFoldDB" id="A0A644Z9X2"/>
<dbReference type="EMBL" id="VSSQ01008034">
    <property type="protein sequence ID" value="MPM37690.1"/>
    <property type="molecule type" value="Genomic_DNA"/>
</dbReference>